<dbReference type="Proteomes" id="UP000824151">
    <property type="component" value="Unassembled WGS sequence"/>
</dbReference>
<accession>A0A9D1S0I6</accession>
<feature type="transmembrane region" description="Helical" evidence="8">
    <location>
        <begin position="166"/>
        <end position="193"/>
    </location>
</feature>
<reference evidence="9" key="2">
    <citation type="submission" date="2021-04" db="EMBL/GenBank/DDBJ databases">
        <authorList>
            <person name="Gilroy R."/>
        </authorList>
    </citation>
    <scope>NUCLEOTIDE SEQUENCE</scope>
    <source>
        <strain evidence="9">ChiHejej3B27-3195</strain>
    </source>
</reference>
<evidence type="ECO:0000256" key="3">
    <source>
        <dbReference type="ARBA" id="ARBA00022679"/>
    </source>
</evidence>
<organism evidence="9 10">
    <name type="scientific">Candidatus Nesterenkonia stercoripullorum</name>
    <dbReference type="NCBI Taxonomy" id="2838701"/>
    <lineage>
        <taxon>Bacteria</taxon>
        <taxon>Bacillati</taxon>
        <taxon>Actinomycetota</taxon>
        <taxon>Actinomycetes</taxon>
        <taxon>Micrococcales</taxon>
        <taxon>Micrococcaceae</taxon>
        <taxon>Nesterenkonia</taxon>
    </lineage>
</organism>
<comment type="similarity">
    <text evidence="7">Belongs to the glycosyltransferase 87 family.</text>
</comment>
<feature type="transmembrane region" description="Helical" evidence="8">
    <location>
        <begin position="127"/>
        <end position="160"/>
    </location>
</feature>
<keyword evidence="4 8" id="KW-0812">Transmembrane</keyword>
<name>A0A9D1S0I6_9MICC</name>
<keyword evidence="6 8" id="KW-0472">Membrane</keyword>
<dbReference type="GO" id="GO:0005886">
    <property type="term" value="C:plasma membrane"/>
    <property type="evidence" value="ECO:0007669"/>
    <property type="project" value="UniProtKB-SubCell"/>
</dbReference>
<gene>
    <name evidence="9" type="ORF">H9871_01370</name>
</gene>
<evidence type="ECO:0000256" key="1">
    <source>
        <dbReference type="ARBA" id="ARBA00004651"/>
    </source>
</evidence>
<evidence type="ECO:0000256" key="4">
    <source>
        <dbReference type="ARBA" id="ARBA00022692"/>
    </source>
</evidence>
<evidence type="ECO:0000256" key="6">
    <source>
        <dbReference type="ARBA" id="ARBA00023136"/>
    </source>
</evidence>
<comment type="subcellular location">
    <subcellularLocation>
        <location evidence="1">Cell membrane</location>
        <topology evidence="1">Multi-pass membrane protein</topology>
    </subcellularLocation>
</comment>
<comment type="caution">
    <text evidence="9">The sequence shown here is derived from an EMBL/GenBank/DDBJ whole genome shotgun (WGS) entry which is preliminary data.</text>
</comment>
<dbReference type="GO" id="GO:0016758">
    <property type="term" value="F:hexosyltransferase activity"/>
    <property type="evidence" value="ECO:0007669"/>
    <property type="project" value="InterPro"/>
</dbReference>
<dbReference type="InterPro" id="IPR018584">
    <property type="entry name" value="GT87"/>
</dbReference>
<dbReference type="Pfam" id="PF09594">
    <property type="entry name" value="GT87"/>
    <property type="match status" value="1"/>
</dbReference>
<dbReference type="EMBL" id="DXGD01000051">
    <property type="protein sequence ID" value="HIW98772.1"/>
    <property type="molecule type" value="Genomic_DNA"/>
</dbReference>
<evidence type="ECO:0000256" key="7">
    <source>
        <dbReference type="ARBA" id="ARBA00024033"/>
    </source>
</evidence>
<dbReference type="PIRSF" id="PIRSF010361">
    <property type="entry name" value="UCP010361"/>
    <property type="match status" value="1"/>
</dbReference>
<keyword evidence="5 8" id="KW-1133">Transmembrane helix</keyword>
<feature type="transmembrane region" description="Helical" evidence="8">
    <location>
        <begin position="290"/>
        <end position="313"/>
    </location>
</feature>
<reference evidence="9" key="1">
    <citation type="journal article" date="2021" name="PeerJ">
        <title>Extensive microbial diversity within the chicken gut microbiome revealed by metagenomics and culture.</title>
        <authorList>
            <person name="Gilroy R."/>
            <person name="Ravi A."/>
            <person name="Getino M."/>
            <person name="Pursley I."/>
            <person name="Horton D.L."/>
            <person name="Alikhan N.F."/>
            <person name="Baker D."/>
            <person name="Gharbi K."/>
            <person name="Hall N."/>
            <person name="Watson M."/>
            <person name="Adriaenssens E.M."/>
            <person name="Foster-Nyarko E."/>
            <person name="Jarju S."/>
            <person name="Secka A."/>
            <person name="Antonio M."/>
            <person name="Oren A."/>
            <person name="Chaudhuri R.R."/>
            <person name="La Ragione R."/>
            <person name="Hildebrand F."/>
            <person name="Pallen M.J."/>
        </authorList>
    </citation>
    <scope>NUCLEOTIDE SEQUENCE</scope>
    <source>
        <strain evidence="9">ChiHejej3B27-3195</strain>
    </source>
</reference>
<evidence type="ECO:0000256" key="2">
    <source>
        <dbReference type="ARBA" id="ARBA00022475"/>
    </source>
</evidence>
<sequence>MWLLIATTVLAAALSIVAVQWCRVNGWSDPDQHIHMCYSDFSLLFTERGLSAGSFPFVDDVPQGQVMEYPVLIAMVAGAIAWLVPGTGDGAERTLLFYDLNHLAVILCWIAVVIITALSAGRRRGDALLVALAPGIILSISINWDMWAVFLGGFALLLWGRGRTGWAGILIGLGTAMKLYPLFFLGAILVLCVRAGKIRPLLVVTGSAVVTWLAVNVPFMLTSFEQWSTFYRFSSERDVSYSSIWLALEWLPLDGSDFSLLSNGLFLLCCLGIAYLGWSAPVAPRMAQLCFLIVASFNLLGKVYSPQFVMWLIPLVVLAYPRLRAFIVWQIVEVFHWGAVWMMSARVTTAGEFGGSSPLIDVAYSVGITAHVLVVGYLMVQVIRDILNPGRDRVRQAQRDAGEREDPLAGVLTGADDVVVLGRGRRDRVGEVR</sequence>
<keyword evidence="3" id="KW-0808">Transferase</keyword>
<keyword evidence="2" id="KW-1003">Cell membrane</keyword>
<evidence type="ECO:0000313" key="9">
    <source>
        <dbReference type="EMBL" id="HIW98772.1"/>
    </source>
</evidence>
<feature type="transmembrane region" description="Helical" evidence="8">
    <location>
        <begin position="258"/>
        <end position="278"/>
    </location>
</feature>
<evidence type="ECO:0000313" key="10">
    <source>
        <dbReference type="Proteomes" id="UP000824151"/>
    </source>
</evidence>
<evidence type="ECO:0000256" key="8">
    <source>
        <dbReference type="SAM" id="Phobius"/>
    </source>
</evidence>
<feature type="transmembrane region" description="Helical" evidence="8">
    <location>
        <begin position="200"/>
        <end position="221"/>
    </location>
</feature>
<feature type="transmembrane region" description="Helical" evidence="8">
    <location>
        <begin position="100"/>
        <end position="120"/>
    </location>
</feature>
<evidence type="ECO:0000256" key="5">
    <source>
        <dbReference type="ARBA" id="ARBA00022989"/>
    </source>
</evidence>
<dbReference type="AlphaFoldDB" id="A0A9D1S0I6"/>
<dbReference type="InterPro" id="IPR016570">
    <property type="entry name" value="UCP010361"/>
</dbReference>
<feature type="transmembrane region" description="Helical" evidence="8">
    <location>
        <begin position="362"/>
        <end position="383"/>
    </location>
</feature>
<protein>
    <submittedName>
        <fullName evidence="9">DUF2029 domain-containing protein</fullName>
    </submittedName>
</protein>
<proteinExistence type="inferred from homology"/>